<evidence type="ECO:0000256" key="7">
    <source>
        <dbReference type="ARBA" id="ARBA00023163"/>
    </source>
</evidence>
<dbReference type="GO" id="GO:0003677">
    <property type="term" value="F:DNA binding"/>
    <property type="evidence" value="ECO:0007669"/>
    <property type="project" value="UniProtKB-KW"/>
</dbReference>
<evidence type="ECO:0000256" key="9">
    <source>
        <dbReference type="SAM" id="Coils"/>
    </source>
</evidence>
<evidence type="ECO:0000256" key="2">
    <source>
        <dbReference type="ARBA" id="ARBA00022797"/>
    </source>
</evidence>
<keyword evidence="3" id="KW-0067">ATP-binding</keyword>
<dbReference type="Pfam" id="PF25601">
    <property type="entry name" value="AAA_lid_14"/>
    <property type="match status" value="1"/>
</dbReference>
<dbReference type="PROSITE" id="PS00675">
    <property type="entry name" value="SIGMA54_INTERACT_1"/>
    <property type="match status" value="1"/>
</dbReference>
<dbReference type="InterPro" id="IPR058031">
    <property type="entry name" value="AAA_lid_NorR"/>
</dbReference>
<dbReference type="SUPFAM" id="SSF52540">
    <property type="entry name" value="P-loop containing nucleoside triphosphate hydrolases"/>
    <property type="match status" value="1"/>
</dbReference>
<evidence type="ECO:0000313" key="12">
    <source>
        <dbReference type="EMBL" id="XCI28609.1"/>
    </source>
</evidence>
<dbReference type="SUPFAM" id="SSF55785">
    <property type="entry name" value="PYP-like sensor domain (PAS domain)"/>
    <property type="match status" value="1"/>
</dbReference>
<dbReference type="InterPro" id="IPR025662">
    <property type="entry name" value="Sigma_54_int_dom_ATP-bd_1"/>
</dbReference>
<evidence type="ECO:0000256" key="3">
    <source>
        <dbReference type="ARBA" id="ARBA00022840"/>
    </source>
</evidence>
<dbReference type="Gene3D" id="3.40.50.300">
    <property type="entry name" value="P-loop containing nucleotide triphosphate hydrolases"/>
    <property type="match status" value="1"/>
</dbReference>
<dbReference type="CDD" id="cd00009">
    <property type="entry name" value="AAA"/>
    <property type="match status" value="1"/>
</dbReference>
<feature type="coiled-coil region" evidence="9">
    <location>
        <begin position="132"/>
        <end position="159"/>
    </location>
</feature>
<dbReference type="InterPro" id="IPR000700">
    <property type="entry name" value="PAS-assoc_C"/>
</dbReference>
<evidence type="ECO:0000256" key="1">
    <source>
        <dbReference type="ARBA" id="ARBA00022741"/>
    </source>
</evidence>
<dbReference type="PROSITE" id="PS50045">
    <property type="entry name" value="SIGMA54_INTERACT_4"/>
    <property type="match status" value="1"/>
</dbReference>
<dbReference type="SMART" id="SM00382">
    <property type="entry name" value="AAA"/>
    <property type="match status" value="1"/>
</dbReference>
<dbReference type="CDD" id="cd00130">
    <property type="entry name" value="PAS"/>
    <property type="match status" value="1"/>
</dbReference>
<feature type="domain" description="PAC" evidence="11">
    <location>
        <begin position="89"/>
        <end position="141"/>
    </location>
</feature>
<dbReference type="PROSITE" id="PS50113">
    <property type="entry name" value="PAC"/>
    <property type="match status" value="1"/>
</dbReference>
<protein>
    <recommendedName>
        <fullName evidence="8">HTH-type transcriptional regulatory protein TyrR</fullName>
    </recommendedName>
</protein>
<dbReference type="GO" id="GO:0006355">
    <property type="term" value="P:regulation of DNA-templated transcription"/>
    <property type="evidence" value="ECO:0007669"/>
    <property type="project" value="InterPro"/>
</dbReference>
<feature type="domain" description="Sigma-54 factor interaction" evidence="10">
    <location>
        <begin position="164"/>
        <end position="391"/>
    </location>
</feature>
<dbReference type="Pfam" id="PF00158">
    <property type="entry name" value="Sigma54_activat"/>
    <property type="match status" value="1"/>
</dbReference>
<keyword evidence="2" id="KW-0058">Aromatic hydrocarbons catabolism</keyword>
<dbReference type="PROSITE" id="PS00688">
    <property type="entry name" value="SIGMA54_INTERACT_3"/>
    <property type="match status" value="1"/>
</dbReference>
<dbReference type="RefSeq" id="WP_353893161.1">
    <property type="nucleotide sequence ID" value="NZ_CP159485.1"/>
</dbReference>
<name>A0AAU8HT13_9FIRM</name>
<dbReference type="InterPro" id="IPR002078">
    <property type="entry name" value="Sigma_54_int"/>
</dbReference>
<dbReference type="GO" id="GO:0005524">
    <property type="term" value="F:ATP binding"/>
    <property type="evidence" value="ECO:0007669"/>
    <property type="project" value="UniProtKB-KW"/>
</dbReference>
<keyword evidence="9" id="KW-0175">Coiled coil</keyword>
<evidence type="ECO:0000259" key="10">
    <source>
        <dbReference type="PROSITE" id="PS50045"/>
    </source>
</evidence>
<keyword evidence="5" id="KW-0238">DNA-binding</keyword>
<dbReference type="InterPro" id="IPR027417">
    <property type="entry name" value="P-loop_NTPase"/>
</dbReference>
<reference evidence="12" key="1">
    <citation type="journal article" date="2018" name="Antonie Van Leeuwenhoek">
        <title>Proteinivorax hydrogeniformans sp. nov., an anaerobic, haloalkaliphilic bacterium fermenting proteinaceous compounds with high hydrogen production.</title>
        <authorList>
            <person name="Boltyanskaya Y."/>
            <person name="Detkova E."/>
            <person name="Pimenov N."/>
            <person name="Kevbrin V."/>
        </authorList>
    </citation>
    <scope>NUCLEOTIDE SEQUENCE</scope>
    <source>
        <strain evidence="12">Z-710</strain>
    </source>
</reference>
<dbReference type="InterPro" id="IPR003593">
    <property type="entry name" value="AAA+_ATPase"/>
</dbReference>
<keyword evidence="4" id="KW-0805">Transcription regulation</keyword>
<dbReference type="InterPro" id="IPR025943">
    <property type="entry name" value="Sigma_54_int_dom_ATP-bd_2"/>
</dbReference>
<proteinExistence type="predicted"/>
<dbReference type="InterPro" id="IPR000014">
    <property type="entry name" value="PAS"/>
</dbReference>
<organism evidence="12">
    <name type="scientific">Proteinivorax hydrogeniformans</name>
    <dbReference type="NCBI Taxonomy" id="1826727"/>
    <lineage>
        <taxon>Bacteria</taxon>
        <taxon>Bacillati</taxon>
        <taxon>Bacillota</taxon>
        <taxon>Clostridia</taxon>
        <taxon>Eubacteriales</taxon>
        <taxon>Proteinivoracaceae</taxon>
        <taxon>Proteinivorax</taxon>
    </lineage>
</organism>
<gene>
    <name evidence="12" type="ORF">PRVXH_002574</name>
</gene>
<dbReference type="Pfam" id="PF18024">
    <property type="entry name" value="HTH_50"/>
    <property type="match status" value="1"/>
</dbReference>
<dbReference type="PANTHER" id="PTHR32071:SF57">
    <property type="entry name" value="C4-DICARBOXYLATE TRANSPORT TRANSCRIPTIONAL REGULATORY PROTEIN DCTD"/>
    <property type="match status" value="1"/>
</dbReference>
<evidence type="ECO:0000256" key="5">
    <source>
        <dbReference type="ARBA" id="ARBA00023125"/>
    </source>
</evidence>
<dbReference type="Pfam" id="PF13426">
    <property type="entry name" value="PAS_9"/>
    <property type="match status" value="1"/>
</dbReference>
<accession>A0AAU8HT13</accession>
<evidence type="ECO:0000256" key="6">
    <source>
        <dbReference type="ARBA" id="ARBA00023159"/>
    </source>
</evidence>
<evidence type="ECO:0000256" key="8">
    <source>
        <dbReference type="ARBA" id="ARBA00029500"/>
    </source>
</evidence>
<dbReference type="FunFam" id="3.40.50.300:FF:000006">
    <property type="entry name" value="DNA-binding transcriptional regulator NtrC"/>
    <property type="match status" value="1"/>
</dbReference>
<sequence>MREIKESILNKGLRAEAPYQRLHCEIASLLNSIQDGIYITDGNCNTLKVNSAWEKMSQTKENDVIGRHMEQLVSEGICSQSVSLLVAEQKKPVSIIHRIKSGKEVLITGTPIYGESGNITTIVTTVRDMDELNRIKGELQDSKRKNAQYQRQLKLLAKNEYKEVIGNSTHFKEILNLARQVAPYKSTVLITGESGVGKEVIAKLIHKSSELDGAFIPVNCGAIPENLLESELFGFTKGAFTGANATKMGLIEAAQGGTLFLDEVADLPKHLQVKLLRFIQSKTIKPIGSSKEKAIDVRIIAATNKEIDKMVEKGTFREDLFYRLNVIPIQIPPLRDRKEDIISLADFFVKKAASKKGENIQLSQQAKDFLLDYNWPGNVRELENVIERASVLATSQIINKGDLKIESYSKLKKDGGGLTGQLNNLEKEILYSAQQQFKTTRKIARALDISQTSVVRKLKKHKLV</sequence>
<dbReference type="InterPro" id="IPR030828">
    <property type="entry name" value="HTH_TyrR"/>
</dbReference>
<keyword evidence="6" id="KW-0010">Activator</keyword>
<keyword evidence="1" id="KW-0547">Nucleotide-binding</keyword>
<dbReference type="InterPro" id="IPR035965">
    <property type="entry name" value="PAS-like_dom_sf"/>
</dbReference>
<dbReference type="SUPFAM" id="SSF46689">
    <property type="entry name" value="Homeodomain-like"/>
    <property type="match status" value="1"/>
</dbReference>
<evidence type="ECO:0000256" key="4">
    <source>
        <dbReference type="ARBA" id="ARBA00023015"/>
    </source>
</evidence>
<dbReference type="Gene3D" id="3.30.450.20">
    <property type="entry name" value="PAS domain"/>
    <property type="match status" value="1"/>
</dbReference>
<reference evidence="12" key="2">
    <citation type="submission" date="2024-06" db="EMBL/GenBank/DDBJ databases">
        <authorList>
            <person name="Petrova K.O."/>
            <person name="Toshchakov S.V."/>
            <person name="Boltjanskaja Y.V."/>
            <person name="Kevbrin V.V."/>
        </authorList>
    </citation>
    <scope>NUCLEOTIDE SEQUENCE</scope>
    <source>
        <strain evidence="12">Z-710</strain>
    </source>
</reference>
<dbReference type="PROSITE" id="PS00676">
    <property type="entry name" value="SIGMA54_INTERACT_2"/>
    <property type="match status" value="1"/>
</dbReference>
<evidence type="ECO:0000259" key="11">
    <source>
        <dbReference type="PROSITE" id="PS50113"/>
    </source>
</evidence>
<dbReference type="EMBL" id="CP159485">
    <property type="protein sequence ID" value="XCI28609.1"/>
    <property type="molecule type" value="Genomic_DNA"/>
</dbReference>
<dbReference type="Gene3D" id="1.10.8.60">
    <property type="match status" value="1"/>
</dbReference>
<dbReference type="PANTHER" id="PTHR32071">
    <property type="entry name" value="TRANSCRIPTIONAL REGULATORY PROTEIN"/>
    <property type="match status" value="1"/>
</dbReference>
<dbReference type="InterPro" id="IPR025944">
    <property type="entry name" value="Sigma_54_int_dom_CS"/>
</dbReference>
<dbReference type="InterPro" id="IPR009057">
    <property type="entry name" value="Homeodomain-like_sf"/>
</dbReference>
<dbReference type="Gene3D" id="1.10.10.60">
    <property type="entry name" value="Homeodomain-like"/>
    <property type="match status" value="1"/>
</dbReference>
<dbReference type="AlphaFoldDB" id="A0AAU8HT13"/>
<keyword evidence="7" id="KW-0804">Transcription</keyword>
<dbReference type="NCBIfam" id="TIGR00229">
    <property type="entry name" value="sensory_box"/>
    <property type="match status" value="1"/>
</dbReference>
<dbReference type="FunFam" id="1.10.8.60:FF:000014">
    <property type="entry name" value="DNA-binding transcriptional regulator NtrC"/>
    <property type="match status" value="1"/>
</dbReference>